<reference evidence="1" key="1">
    <citation type="journal article" date="2022" name="bioRxiv">
        <title>Sequencing and chromosome-scale assembly of the giantPleurodeles waltlgenome.</title>
        <authorList>
            <person name="Brown T."/>
            <person name="Elewa A."/>
            <person name="Iarovenko S."/>
            <person name="Subramanian E."/>
            <person name="Araus A.J."/>
            <person name="Petzold A."/>
            <person name="Susuki M."/>
            <person name="Suzuki K.-i.T."/>
            <person name="Hayashi T."/>
            <person name="Toyoda A."/>
            <person name="Oliveira C."/>
            <person name="Osipova E."/>
            <person name="Leigh N.D."/>
            <person name="Simon A."/>
            <person name="Yun M.H."/>
        </authorList>
    </citation>
    <scope>NUCLEOTIDE SEQUENCE</scope>
    <source>
        <strain evidence="1">20211129_DDA</strain>
        <tissue evidence="1">Liver</tissue>
    </source>
</reference>
<accession>A0AAV7NWG2</accession>
<name>A0AAV7NWG2_PLEWA</name>
<sequence length="111" mass="12208">MGTSRSSGVSGKKNLETTSLAELECILLLVDLHMCSITRLWDMHKKTRIERLIATCSPFTAQNSGSVLLRGEPCRCEGMDATVKSRLPLQREGCRRMETGGSIKEPAVVDI</sequence>
<keyword evidence="2" id="KW-1185">Reference proteome</keyword>
<dbReference type="AlphaFoldDB" id="A0AAV7NWG2"/>
<protein>
    <submittedName>
        <fullName evidence="1">Uncharacterized protein</fullName>
    </submittedName>
</protein>
<dbReference type="Proteomes" id="UP001066276">
    <property type="component" value="Chromosome 8"/>
</dbReference>
<proteinExistence type="predicted"/>
<gene>
    <name evidence="1" type="ORF">NDU88_008582</name>
</gene>
<evidence type="ECO:0000313" key="2">
    <source>
        <dbReference type="Proteomes" id="UP001066276"/>
    </source>
</evidence>
<organism evidence="1 2">
    <name type="scientific">Pleurodeles waltl</name>
    <name type="common">Iberian ribbed newt</name>
    <dbReference type="NCBI Taxonomy" id="8319"/>
    <lineage>
        <taxon>Eukaryota</taxon>
        <taxon>Metazoa</taxon>
        <taxon>Chordata</taxon>
        <taxon>Craniata</taxon>
        <taxon>Vertebrata</taxon>
        <taxon>Euteleostomi</taxon>
        <taxon>Amphibia</taxon>
        <taxon>Batrachia</taxon>
        <taxon>Caudata</taxon>
        <taxon>Salamandroidea</taxon>
        <taxon>Salamandridae</taxon>
        <taxon>Pleurodelinae</taxon>
        <taxon>Pleurodeles</taxon>
    </lineage>
</organism>
<dbReference type="EMBL" id="JANPWB010000012">
    <property type="protein sequence ID" value="KAJ1120413.1"/>
    <property type="molecule type" value="Genomic_DNA"/>
</dbReference>
<comment type="caution">
    <text evidence="1">The sequence shown here is derived from an EMBL/GenBank/DDBJ whole genome shotgun (WGS) entry which is preliminary data.</text>
</comment>
<evidence type="ECO:0000313" key="1">
    <source>
        <dbReference type="EMBL" id="KAJ1120413.1"/>
    </source>
</evidence>